<comment type="similarity">
    <text evidence="2">Belongs to the ADIPOR family.</text>
</comment>
<feature type="transmembrane region" description="Helical" evidence="8">
    <location>
        <begin position="218"/>
        <end position="236"/>
    </location>
</feature>
<evidence type="ECO:0000256" key="5">
    <source>
        <dbReference type="ARBA" id="ARBA00023136"/>
    </source>
</evidence>
<keyword evidence="6" id="KW-0862">Zinc</keyword>
<feature type="transmembrane region" description="Helical" evidence="8">
    <location>
        <begin position="183"/>
        <end position="206"/>
    </location>
</feature>
<feature type="transmembrane region" description="Helical" evidence="8">
    <location>
        <begin position="149"/>
        <end position="168"/>
    </location>
</feature>
<keyword evidence="5 8" id="KW-0472">Membrane</keyword>
<organism evidence="9 10">
    <name type="scientific">Bos taurus</name>
    <name type="common">Bovine</name>
    <dbReference type="NCBI Taxonomy" id="9913"/>
    <lineage>
        <taxon>Eukaryota</taxon>
        <taxon>Metazoa</taxon>
        <taxon>Chordata</taxon>
        <taxon>Craniata</taxon>
        <taxon>Vertebrata</taxon>
        <taxon>Euteleostomi</taxon>
        <taxon>Mammalia</taxon>
        <taxon>Eutheria</taxon>
        <taxon>Laurasiatheria</taxon>
        <taxon>Artiodactyla</taxon>
        <taxon>Ruminantia</taxon>
        <taxon>Pecora</taxon>
        <taxon>Bovidae</taxon>
        <taxon>Bovinae</taxon>
        <taxon>Bos</taxon>
    </lineage>
</organism>
<feature type="binding site" evidence="6">
    <location>
        <position position="202"/>
    </location>
    <ligand>
        <name>Zn(2+)</name>
        <dbReference type="ChEBI" id="CHEBI:29105"/>
    </ligand>
</feature>
<dbReference type="Proteomes" id="UP000009136">
    <property type="component" value="Chromosome 5"/>
</dbReference>
<dbReference type="Pfam" id="PF03006">
    <property type="entry name" value="HlyIII"/>
    <property type="match status" value="1"/>
</dbReference>
<evidence type="ECO:0000256" key="4">
    <source>
        <dbReference type="ARBA" id="ARBA00022989"/>
    </source>
</evidence>
<dbReference type="PANTHER" id="PTHR20855">
    <property type="entry name" value="ADIPOR/PROGESTIN RECEPTOR-RELATED"/>
    <property type="match status" value="1"/>
</dbReference>
<dbReference type="Ensembl" id="ENSBTAT00000111132.2">
    <property type="protein sequence ID" value="ENSBTAP00000089497.1"/>
    <property type="gene ID" value="ENSBTAG00000009050.8"/>
</dbReference>
<keyword evidence="3 8" id="KW-0812">Transmembrane</keyword>
<feature type="transmembrane region" description="Helical" evidence="8">
    <location>
        <begin position="310"/>
        <end position="330"/>
    </location>
</feature>
<dbReference type="GO" id="GO:0046872">
    <property type="term" value="F:metal ion binding"/>
    <property type="evidence" value="ECO:0007669"/>
    <property type="project" value="UniProtKB-KW"/>
</dbReference>
<reference evidence="9" key="3">
    <citation type="submission" date="2025-09" db="UniProtKB">
        <authorList>
            <consortium name="Ensembl"/>
        </authorList>
    </citation>
    <scope>IDENTIFICATION</scope>
    <source>
        <strain evidence="9">Hereford</strain>
    </source>
</reference>
<name>A0AAA9SVZ9_BOVIN</name>
<evidence type="ECO:0000256" key="6">
    <source>
        <dbReference type="PIRSR" id="PIRSR604254-1"/>
    </source>
</evidence>
<gene>
    <name evidence="9" type="primary">ADIPOR2</name>
</gene>
<reference evidence="9" key="2">
    <citation type="submission" date="2025-08" db="UniProtKB">
        <authorList>
            <consortium name="Ensembl"/>
        </authorList>
    </citation>
    <scope>IDENTIFICATION</scope>
    <source>
        <strain evidence="9">Hereford</strain>
    </source>
</reference>
<dbReference type="InterPro" id="IPR004254">
    <property type="entry name" value="AdipoR/HlyIII-related"/>
</dbReference>
<evidence type="ECO:0000256" key="2">
    <source>
        <dbReference type="ARBA" id="ARBA00007018"/>
    </source>
</evidence>
<feature type="transmembrane region" description="Helical" evidence="8">
    <location>
        <begin position="248"/>
        <end position="267"/>
    </location>
</feature>
<keyword evidence="10" id="KW-1185">Reference proteome</keyword>
<feature type="region of interest" description="Disordered" evidence="7">
    <location>
        <begin position="1"/>
        <end position="43"/>
    </location>
</feature>
<feature type="compositionally biased region" description="Basic and acidic residues" evidence="7">
    <location>
        <begin position="1"/>
        <end position="14"/>
    </location>
</feature>
<protein>
    <submittedName>
        <fullName evidence="9">Adiponectin receptor 2</fullName>
    </submittedName>
</protein>
<evidence type="ECO:0000313" key="10">
    <source>
        <dbReference type="Proteomes" id="UP000009136"/>
    </source>
</evidence>
<dbReference type="PANTHER" id="PTHR20855:SF33">
    <property type="entry name" value="ADIPONECTIN RECEPTOR PROTEIN 2"/>
    <property type="match status" value="1"/>
</dbReference>
<evidence type="ECO:0000313" key="9">
    <source>
        <dbReference type="Ensembl" id="ENSBTAP00000089497.1"/>
    </source>
</evidence>
<evidence type="ECO:0000256" key="3">
    <source>
        <dbReference type="ARBA" id="ARBA00022692"/>
    </source>
</evidence>
<keyword evidence="6" id="KW-0479">Metal-binding</keyword>
<dbReference type="GeneTree" id="ENSGT00940000156451"/>
<reference evidence="9" key="1">
    <citation type="submission" date="2018-03" db="EMBL/GenBank/DDBJ databases">
        <title>ARS-UCD1.2.</title>
        <authorList>
            <person name="Rosen B.D."/>
            <person name="Bickhart D.M."/>
            <person name="Koren S."/>
            <person name="Schnabel R.D."/>
            <person name="Hall R."/>
            <person name="Zimin A."/>
            <person name="Dreischer C."/>
            <person name="Schultheiss S."/>
            <person name="Schroeder S.G."/>
            <person name="Elsik C.G."/>
            <person name="Couldrey C."/>
            <person name="Liu G.E."/>
            <person name="Van Tassell C.P."/>
            <person name="Phillippy A.M."/>
            <person name="Smith T.P.L."/>
            <person name="Medrano J.F."/>
        </authorList>
    </citation>
    <scope>NUCLEOTIDE SEQUENCE [LARGE SCALE GENOMIC DNA]</scope>
    <source>
        <strain evidence="9">Hereford</strain>
    </source>
</reference>
<sequence>MNETEENRLEHSKTPEPALRLRKGHQLDGARNGDSGVHHGGREPLVEASVLSSYHKKSVEERECDDGASQEDEGFMGMSPLLQAHHAMERMEEFVCKVWEGRWRVIPHDVLPEWLKDNDFLLHGHRPPMPSFRACFKSIFRIHTETGNIWTHLLGCVFFLCLGIFYMFRPNISFVAPLQEKVVFGLFFLGAILCLSFSWLFHTVYCHSEGVSRIFSKLDYSGIALLIMGSFVPWLYYSFYCNPQPCFIYLIVICVLGIAAIIVSQWDMFATPQYRGVRAGVFLGLGLSGIIPTLHYVISEGFLKAATIGQIGWLLLMAGLYITGAALYAARIPERFFPGKCDIWESRCFRGEPVTRCGCQPQATRFQVQDTDTTCTPCTSRSPLPGRPAERREWRPPQGFCVVLPSVSLPPWGPQSLGSQVCVGGSRGPETPGWGACPDASVSPTGLQFANGNAPQSSSSKARVRWSLL</sequence>
<evidence type="ECO:0000256" key="8">
    <source>
        <dbReference type="SAM" id="Phobius"/>
    </source>
</evidence>
<dbReference type="AlphaFoldDB" id="A0AAA9SVZ9"/>
<proteinExistence type="inferred from homology"/>
<keyword evidence="4 8" id="KW-1133">Transmembrane helix</keyword>
<comment type="subcellular location">
    <subcellularLocation>
        <location evidence="1">Membrane</location>
        <topology evidence="1">Multi-pass membrane protein</topology>
    </subcellularLocation>
</comment>
<evidence type="ECO:0000256" key="7">
    <source>
        <dbReference type="SAM" id="MobiDB-lite"/>
    </source>
</evidence>
<evidence type="ECO:0000256" key="1">
    <source>
        <dbReference type="ARBA" id="ARBA00004141"/>
    </source>
</evidence>
<feature type="transmembrane region" description="Helical" evidence="8">
    <location>
        <begin position="279"/>
        <end position="298"/>
    </location>
</feature>
<accession>A0AAA9SVZ9</accession>
<dbReference type="GO" id="GO:0016020">
    <property type="term" value="C:membrane"/>
    <property type="evidence" value="ECO:0007669"/>
    <property type="project" value="UniProtKB-SubCell"/>
</dbReference>